<reference evidence="2 3" key="1">
    <citation type="submission" date="2021-04" db="EMBL/GenBank/DDBJ databases">
        <title>Genomics, taxonomy and metabolism of representatives of sulfur bacteria of the genus Thiothrix: Thiothrix fructosivorans QT, Thiothrix unzii A1T and three new species, Thiothrix subterranea sp. nov., Thiothrix litoralis sp. nov. and 'Candidatus Thiothrix anitrata' sp. nov.</title>
        <authorList>
            <person name="Ravin N.V."/>
            <person name="Smolyakov D."/>
            <person name="Rudenko T.S."/>
            <person name="Mardanov A.V."/>
            <person name="Beletsky A.V."/>
            <person name="Markov N.D."/>
            <person name="Fomenkov A.I."/>
            <person name="Roberts R.J."/>
            <person name="Karnachuk O.V."/>
            <person name="Novikov A."/>
            <person name="Grabovich M.Y."/>
        </authorList>
    </citation>
    <scope>NUCLEOTIDE SEQUENCE [LARGE SCALE GENOMIC DNA]</scope>
    <source>
        <strain evidence="2 3">AS</strain>
    </source>
</reference>
<dbReference type="RefSeq" id="WP_210224320.1">
    <property type="nucleotide sequence ID" value="NZ_CP072801.1"/>
</dbReference>
<keyword evidence="3" id="KW-1185">Reference proteome</keyword>
<keyword evidence="1" id="KW-0472">Membrane</keyword>
<sequence>MKKHVKCITAKNLDCEQSLVFYFMRSAKWVALALLVGIGGLSAVLQFQRQQDINWIFFSICILCGAILFWIGHCLMKNECATQRRCGTCNKEPPTIGNVPVRQA</sequence>
<evidence type="ECO:0000256" key="1">
    <source>
        <dbReference type="SAM" id="Phobius"/>
    </source>
</evidence>
<evidence type="ECO:0000313" key="2">
    <source>
        <dbReference type="EMBL" id="QTR48097.1"/>
    </source>
</evidence>
<accession>A0ABX7WWZ3</accession>
<keyword evidence="1" id="KW-0812">Transmembrane</keyword>
<dbReference type="EMBL" id="CP072801">
    <property type="protein sequence ID" value="QTR48097.1"/>
    <property type="molecule type" value="Genomic_DNA"/>
</dbReference>
<feature type="transmembrane region" description="Helical" evidence="1">
    <location>
        <begin position="29"/>
        <end position="47"/>
    </location>
</feature>
<organism evidence="2 3">
    <name type="scientific">Thiothrix litoralis</name>
    <dbReference type="NCBI Taxonomy" id="2891210"/>
    <lineage>
        <taxon>Bacteria</taxon>
        <taxon>Pseudomonadati</taxon>
        <taxon>Pseudomonadota</taxon>
        <taxon>Gammaproteobacteria</taxon>
        <taxon>Thiotrichales</taxon>
        <taxon>Thiotrichaceae</taxon>
        <taxon>Thiothrix</taxon>
    </lineage>
</organism>
<gene>
    <name evidence="2" type="ORF">J9253_09365</name>
</gene>
<keyword evidence="1" id="KW-1133">Transmembrane helix</keyword>
<name>A0ABX7WWZ3_9GAMM</name>
<protein>
    <submittedName>
        <fullName evidence="2">Uncharacterized protein</fullName>
    </submittedName>
</protein>
<feature type="transmembrane region" description="Helical" evidence="1">
    <location>
        <begin position="53"/>
        <end position="75"/>
    </location>
</feature>
<evidence type="ECO:0000313" key="3">
    <source>
        <dbReference type="Proteomes" id="UP000672039"/>
    </source>
</evidence>
<dbReference type="Proteomes" id="UP000672039">
    <property type="component" value="Chromosome"/>
</dbReference>
<proteinExistence type="predicted"/>